<dbReference type="GO" id="GO:0005319">
    <property type="term" value="F:lipid transporter activity"/>
    <property type="evidence" value="ECO:0007669"/>
    <property type="project" value="TreeGrafter"/>
</dbReference>
<dbReference type="InterPro" id="IPR017871">
    <property type="entry name" value="ABC_transporter-like_CS"/>
</dbReference>
<keyword evidence="13" id="KW-0378">Hydrolase</keyword>
<dbReference type="SMART" id="SM00382">
    <property type="entry name" value="AAA"/>
    <property type="match status" value="2"/>
</dbReference>
<feature type="transmembrane region" description="Helical" evidence="11">
    <location>
        <begin position="1061"/>
        <end position="1094"/>
    </location>
</feature>
<keyword evidence="3" id="KW-0813">Transport</keyword>
<dbReference type="GO" id="GO:0016020">
    <property type="term" value="C:membrane"/>
    <property type="evidence" value="ECO:0007669"/>
    <property type="project" value="UniProtKB-SubCell"/>
</dbReference>
<gene>
    <name evidence="13" type="ORF">K458DRAFT_366288</name>
</gene>
<feature type="transmembrane region" description="Helical" evidence="11">
    <location>
        <begin position="366"/>
        <end position="387"/>
    </location>
</feature>
<dbReference type="GO" id="GO:0140359">
    <property type="term" value="F:ABC-type transporter activity"/>
    <property type="evidence" value="ECO:0007669"/>
    <property type="project" value="InterPro"/>
</dbReference>
<dbReference type="SUPFAM" id="SSF52540">
    <property type="entry name" value="P-loop containing nucleoside triphosphate hydrolases"/>
    <property type="match status" value="2"/>
</dbReference>
<dbReference type="InterPro" id="IPR026082">
    <property type="entry name" value="ABCA"/>
</dbReference>
<evidence type="ECO:0000256" key="7">
    <source>
        <dbReference type="ARBA" id="ARBA00022840"/>
    </source>
</evidence>
<proteinExistence type="inferred from homology"/>
<sequence length="1622" mass="177477">MAGIFSQTWTLTKKTLLVVFVRHWFFTSIRAFWAPIIFMFFITYAKNFFVPPAEFGIGSPTPIRSFENALLAASGNRNTVVFVNNGHTGGDIESVIGTLSDTVRGAGRTAITVQQDVDLLTTCRGSLRGASTCYGAISFHSSPTEGEGFGWNYTMRADGAFGDRIYVNEEDNDVQVFILPFQNAVDRAIASLNGTQIPTTIDEYPFTDKTQEERAERIRTLYMGALIDIMAVAIYIGVCGVTYQLTGQMASEREGGISQLVEAMSPAKKPWHTQAARLLSNHLAFDIIYIPGWIIMGIIIRQLAFKTTNIGILIIFHILAGLALTSFSIFGASFFRKAQLSGITMVIVPILLAIIAQVAGPFNTGAVAILSLLFPPINYVFFIIYVARWERVLQPTNLVKGAPDYNDHVWTLPGIAFWIFLIIQTLVYPVLGALVERWLYGTVSKDRKTSTSSPNHSIILTSFSKHWTPSWFRAKILSKVGIKPPETVLAVNDFSIKVRRGQIMVLLGANGSGKSTTLDAISGLNKITHGSIEIDGTGGLGLCPQKNVMWDELTVFEHVQLFNRLKSAGTHDSKESIENLVRACDLGHKLKAQSSTLSGGQKRKLQLAMMFTGGSKVCCVDEVSSGLDPLSRRKIWEILLAERGDRTFLLTTHFLDEADVLADYIAILSRGNLKTKGTSVQLKHEVGAGYHVTFPKHMAITPRGGVRKPSPSDAMVQYWFPDALAATKFVDELRQHGVKNYDIVGPTLEDVFLAVAEEVKEHHLDTEESTTPETSSKEGDMVLPASDQTSDVNKGVQTSEACGTSMPQQTMILIQKRFTILRRNYWPYVCAVLLPIIAAGLVTLFLKNFKAVGCDPGANANDPEVFSLANVDVTPLIPIGPPDLVDVGLIAERAGVSQDNFHVINTLDEFNNYIETRFHNVTPGGFFVQDNAPPVLAYMANGGVIGGLITLNALDNVLTGIPISTQYQQFAVPFAPGMGKTLQLILYFGLAMSVYPAFFALYPTVERLRKVRALHYSNGIRAAPLWMAYLIFDFCFVLVISAVVTGIFVGASSEWYNPGYLFVIFFLYGITSILFCYLISIVVTSQLATFAFAAGSQTSMFLLYFIGYMSILTYSPAYRIDSDLEKFHYAFATVTPSGNLLRTMLLALNSFSVLCHGDEVASYPGAINVYGGPILYLIVQAIVLFITLVWWDSGYRPPIFNRSKSRQRHNEANIDTVVPAVAQEVSRAEQCNDSLRVLHLHKEFGHNHAVNDITFGIPRGQVFSLLGPNGAGKSSTISLIRGDIHPTTSINGGGDVLIEGVSIISKRAAARGHLGVCPQFDAMDTMTVTEHLDFYARARGVEDPASSVNAIITATGLSRFQTRLASKLSGGNKRKLSLGIALIGNPSVLLLDEPSSGMDAAAKRIMWRTLLGVAAPGRALLITTHSMEEADKLATRVGIMKRKMLALGTVSELGEQYGDAWVVQLVLKSAPDTTTEEMDAVKDWVRRKIPGVQMDRWGSRDGGHGQLRFKVLKAAASDTPNIHTLPEEKHATSDVQEVAPNPIEPTASHDVGGIPGLIRMLEESREEIGLEYYSVSPTTLDEVFLRVVGEEEEEDTGTKNSNGFRLGRGKGGCWGACFGAPA</sequence>
<keyword evidence="6" id="KW-0547">Nucleotide-binding</keyword>
<feature type="region of interest" description="Disordered" evidence="10">
    <location>
        <begin position="762"/>
        <end position="793"/>
    </location>
</feature>
<name>A0A6G1J2W4_9PLEO</name>
<evidence type="ECO:0000313" key="14">
    <source>
        <dbReference type="Proteomes" id="UP000799291"/>
    </source>
</evidence>
<evidence type="ECO:0000313" key="13">
    <source>
        <dbReference type="EMBL" id="KAF2684852.1"/>
    </source>
</evidence>
<dbReference type="InterPro" id="IPR003593">
    <property type="entry name" value="AAA+_ATPase"/>
</dbReference>
<reference evidence="13" key="1">
    <citation type="journal article" date="2020" name="Stud. Mycol.">
        <title>101 Dothideomycetes genomes: a test case for predicting lifestyles and emergence of pathogens.</title>
        <authorList>
            <person name="Haridas S."/>
            <person name="Albert R."/>
            <person name="Binder M."/>
            <person name="Bloem J."/>
            <person name="Labutti K."/>
            <person name="Salamov A."/>
            <person name="Andreopoulos B."/>
            <person name="Baker S."/>
            <person name="Barry K."/>
            <person name="Bills G."/>
            <person name="Bluhm B."/>
            <person name="Cannon C."/>
            <person name="Castanera R."/>
            <person name="Culley D."/>
            <person name="Daum C."/>
            <person name="Ezra D."/>
            <person name="Gonzalez J."/>
            <person name="Henrissat B."/>
            <person name="Kuo A."/>
            <person name="Liang C."/>
            <person name="Lipzen A."/>
            <person name="Lutzoni F."/>
            <person name="Magnuson J."/>
            <person name="Mondo S."/>
            <person name="Nolan M."/>
            <person name="Ohm R."/>
            <person name="Pangilinan J."/>
            <person name="Park H.-J."/>
            <person name="Ramirez L."/>
            <person name="Alfaro M."/>
            <person name="Sun H."/>
            <person name="Tritt A."/>
            <person name="Yoshinaga Y."/>
            <person name="Zwiers L.-H."/>
            <person name="Turgeon B."/>
            <person name="Goodwin S."/>
            <person name="Spatafora J."/>
            <person name="Crous P."/>
            <person name="Grigoriev I."/>
        </authorList>
    </citation>
    <scope>NUCLEOTIDE SEQUENCE</scope>
    <source>
        <strain evidence="13">CBS 122367</strain>
    </source>
</reference>
<dbReference type="PROSITE" id="PS50893">
    <property type="entry name" value="ABC_TRANSPORTER_2"/>
    <property type="match status" value="2"/>
</dbReference>
<evidence type="ECO:0000256" key="3">
    <source>
        <dbReference type="ARBA" id="ARBA00022448"/>
    </source>
</evidence>
<dbReference type="Gene3D" id="3.40.50.300">
    <property type="entry name" value="P-loop containing nucleotide triphosphate hydrolases"/>
    <property type="match status" value="2"/>
</dbReference>
<evidence type="ECO:0000256" key="6">
    <source>
        <dbReference type="ARBA" id="ARBA00022741"/>
    </source>
</evidence>
<feature type="transmembrane region" description="Helical" evidence="11">
    <location>
        <begin position="312"/>
        <end position="334"/>
    </location>
</feature>
<feature type="transmembrane region" description="Helical" evidence="11">
    <location>
        <begin position="221"/>
        <end position="243"/>
    </location>
</feature>
<dbReference type="PROSITE" id="PS00211">
    <property type="entry name" value="ABC_TRANSPORTER_1"/>
    <property type="match status" value="2"/>
</dbReference>
<feature type="transmembrane region" description="Helical" evidence="11">
    <location>
        <begin position="984"/>
        <end position="1005"/>
    </location>
</feature>
<protein>
    <submittedName>
        <fullName evidence="13">P-loop containing nucleoside triphosphate hydrolase protein</fullName>
    </submittedName>
</protein>
<feature type="transmembrane region" description="Helical" evidence="11">
    <location>
        <begin position="24"/>
        <end position="45"/>
    </location>
</feature>
<dbReference type="GO" id="GO:0005524">
    <property type="term" value="F:ATP binding"/>
    <property type="evidence" value="ECO:0007669"/>
    <property type="project" value="UniProtKB-KW"/>
</dbReference>
<dbReference type="FunFam" id="3.40.50.300:FF:001345">
    <property type="entry name" value="Related to ABC transporter"/>
    <property type="match status" value="1"/>
</dbReference>
<feature type="transmembrane region" description="Helical" evidence="11">
    <location>
        <begin position="340"/>
        <end position="359"/>
    </location>
</feature>
<dbReference type="Pfam" id="PF00005">
    <property type="entry name" value="ABC_tran"/>
    <property type="match status" value="2"/>
</dbReference>
<keyword evidence="8 11" id="KW-1133">Transmembrane helix</keyword>
<evidence type="ECO:0000256" key="4">
    <source>
        <dbReference type="ARBA" id="ARBA00022692"/>
    </source>
</evidence>
<feature type="transmembrane region" description="Helical" evidence="11">
    <location>
        <begin position="415"/>
        <end position="435"/>
    </location>
</feature>
<dbReference type="InterPro" id="IPR013525">
    <property type="entry name" value="ABC2_TM"/>
</dbReference>
<evidence type="ECO:0000256" key="9">
    <source>
        <dbReference type="ARBA" id="ARBA00023136"/>
    </source>
</evidence>
<dbReference type="EMBL" id="MU005580">
    <property type="protein sequence ID" value="KAF2684852.1"/>
    <property type="molecule type" value="Genomic_DNA"/>
</dbReference>
<keyword evidence="5" id="KW-0677">Repeat</keyword>
<dbReference type="PANTHER" id="PTHR19229:SF36">
    <property type="entry name" value="ATP-BINDING CASSETTE SUB-FAMILY A MEMBER 2"/>
    <property type="match status" value="1"/>
</dbReference>
<dbReference type="GO" id="GO:0016887">
    <property type="term" value="F:ATP hydrolysis activity"/>
    <property type="evidence" value="ECO:0007669"/>
    <property type="project" value="InterPro"/>
</dbReference>
<dbReference type="FunFam" id="3.40.50.300:FF:001344">
    <property type="entry name" value="Related to ABC transporter"/>
    <property type="match status" value="1"/>
</dbReference>
<keyword evidence="7" id="KW-0067">ATP-binding</keyword>
<dbReference type="Proteomes" id="UP000799291">
    <property type="component" value="Unassembled WGS sequence"/>
</dbReference>
<keyword evidence="9 11" id="KW-0472">Membrane</keyword>
<dbReference type="CDD" id="cd03263">
    <property type="entry name" value="ABC_subfamily_A"/>
    <property type="match status" value="2"/>
</dbReference>
<dbReference type="Pfam" id="PF12698">
    <property type="entry name" value="ABC2_membrane_3"/>
    <property type="match status" value="2"/>
</dbReference>
<feature type="domain" description="ABC transporter" evidence="12">
    <location>
        <begin position="1235"/>
        <end position="1466"/>
    </location>
</feature>
<evidence type="ECO:0000256" key="5">
    <source>
        <dbReference type="ARBA" id="ARBA00022737"/>
    </source>
</evidence>
<evidence type="ECO:0000256" key="2">
    <source>
        <dbReference type="ARBA" id="ARBA00008869"/>
    </source>
</evidence>
<evidence type="ECO:0000256" key="1">
    <source>
        <dbReference type="ARBA" id="ARBA00004141"/>
    </source>
</evidence>
<accession>A0A6G1J2W4</accession>
<dbReference type="InterPro" id="IPR027417">
    <property type="entry name" value="P-loop_NTPase"/>
</dbReference>
<dbReference type="PANTHER" id="PTHR19229">
    <property type="entry name" value="ATP-BINDING CASSETTE TRANSPORTER SUBFAMILY A ABCA"/>
    <property type="match status" value="1"/>
</dbReference>
<keyword evidence="4 11" id="KW-0812">Transmembrane</keyword>
<feature type="transmembrane region" description="Helical" evidence="11">
    <location>
        <begin position="1026"/>
        <end position="1049"/>
    </location>
</feature>
<feature type="transmembrane region" description="Helical" evidence="11">
    <location>
        <begin position="1169"/>
        <end position="1191"/>
    </location>
</feature>
<evidence type="ECO:0000256" key="8">
    <source>
        <dbReference type="ARBA" id="ARBA00022989"/>
    </source>
</evidence>
<feature type="transmembrane region" description="Helical" evidence="11">
    <location>
        <begin position="1101"/>
        <end position="1120"/>
    </location>
</feature>
<evidence type="ECO:0000256" key="10">
    <source>
        <dbReference type="SAM" id="MobiDB-lite"/>
    </source>
</evidence>
<organism evidence="13 14">
    <name type="scientific">Lentithecium fluviatile CBS 122367</name>
    <dbReference type="NCBI Taxonomy" id="1168545"/>
    <lineage>
        <taxon>Eukaryota</taxon>
        <taxon>Fungi</taxon>
        <taxon>Dikarya</taxon>
        <taxon>Ascomycota</taxon>
        <taxon>Pezizomycotina</taxon>
        <taxon>Dothideomycetes</taxon>
        <taxon>Pleosporomycetidae</taxon>
        <taxon>Pleosporales</taxon>
        <taxon>Massarineae</taxon>
        <taxon>Lentitheciaceae</taxon>
        <taxon>Lentithecium</taxon>
    </lineage>
</organism>
<dbReference type="InterPro" id="IPR003439">
    <property type="entry name" value="ABC_transporter-like_ATP-bd"/>
</dbReference>
<keyword evidence="14" id="KW-1185">Reference proteome</keyword>
<comment type="subcellular location">
    <subcellularLocation>
        <location evidence="1">Membrane</location>
        <topology evidence="1">Multi-pass membrane protein</topology>
    </subcellularLocation>
</comment>
<evidence type="ECO:0000259" key="12">
    <source>
        <dbReference type="PROSITE" id="PS50893"/>
    </source>
</evidence>
<dbReference type="OrthoDB" id="8061355at2759"/>
<evidence type="ECO:0000256" key="11">
    <source>
        <dbReference type="SAM" id="Phobius"/>
    </source>
</evidence>
<comment type="similarity">
    <text evidence="2">Belongs to the ABC transporter superfamily. ABCA family.</text>
</comment>
<feature type="transmembrane region" description="Helical" evidence="11">
    <location>
        <begin position="283"/>
        <end position="300"/>
    </location>
</feature>
<feature type="domain" description="ABC transporter" evidence="12">
    <location>
        <begin position="472"/>
        <end position="695"/>
    </location>
</feature>
<feature type="transmembrane region" description="Helical" evidence="11">
    <location>
        <begin position="825"/>
        <end position="846"/>
    </location>
</feature>